<evidence type="ECO:0000256" key="1">
    <source>
        <dbReference type="SAM" id="MobiDB-lite"/>
    </source>
</evidence>
<dbReference type="AlphaFoldDB" id="A0A0C2CRG0"/>
<dbReference type="Proteomes" id="UP000054047">
    <property type="component" value="Unassembled WGS sequence"/>
</dbReference>
<evidence type="ECO:0000313" key="3">
    <source>
        <dbReference type="Proteomes" id="UP000054047"/>
    </source>
</evidence>
<dbReference type="EMBL" id="KN743729">
    <property type="protein sequence ID" value="KIH52407.1"/>
    <property type="molecule type" value="Genomic_DNA"/>
</dbReference>
<organism evidence="2 3">
    <name type="scientific">Ancylostoma duodenale</name>
    <dbReference type="NCBI Taxonomy" id="51022"/>
    <lineage>
        <taxon>Eukaryota</taxon>
        <taxon>Metazoa</taxon>
        <taxon>Ecdysozoa</taxon>
        <taxon>Nematoda</taxon>
        <taxon>Chromadorea</taxon>
        <taxon>Rhabditida</taxon>
        <taxon>Rhabditina</taxon>
        <taxon>Rhabditomorpha</taxon>
        <taxon>Strongyloidea</taxon>
        <taxon>Ancylostomatidae</taxon>
        <taxon>Ancylostomatinae</taxon>
        <taxon>Ancylostoma</taxon>
    </lineage>
</organism>
<feature type="non-terminal residue" evidence="2">
    <location>
        <position position="1"/>
    </location>
</feature>
<feature type="region of interest" description="Disordered" evidence="1">
    <location>
        <begin position="30"/>
        <end position="60"/>
    </location>
</feature>
<gene>
    <name evidence="2" type="ORF">ANCDUO_17492</name>
</gene>
<evidence type="ECO:0000313" key="2">
    <source>
        <dbReference type="EMBL" id="KIH52407.1"/>
    </source>
</evidence>
<reference evidence="2 3" key="1">
    <citation type="submission" date="2013-12" db="EMBL/GenBank/DDBJ databases">
        <title>Draft genome of the parsitic nematode Ancylostoma duodenale.</title>
        <authorList>
            <person name="Mitreva M."/>
        </authorList>
    </citation>
    <scope>NUCLEOTIDE SEQUENCE [LARGE SCALE GENOMIC DNA]</scope>
    <source>
        <strain evidence="2 3">Zhejiang</strain>
    </source>
</reference>
<sequence>NEVSKHNIVPIITYNRFYATKTVIQYRIVSGGQPMPQPRPDPGQPVPQPKPNPNCVDNQQ</sequence>
<keyword evidence="3" id="KW-1185">Reference proteome</keyword>
<protein>
    <submittedName>
        <fullName evidence="2">Uncharacterized protein</fullName>
    </submittedName>
</protein>
<name>A0A0C2CRG0_9BILA</name>
<proteinExistence type="predicted"/>
<accession>A0A0C2CRG0</accession>
<feature type="compositionally biased region" description="Pro residues" evidence="1">
    <location>
        <begin position="35"/>
        <end position="52"/>
    </location>
</feature>